<keyword evidence="2" id="KW-0963">Cytoplasm</keyword>
<organism evidence="19 20">
    <name type="scientific">Acacia crassicarpa</name>
    <name type="common">northern wattle</name>
    <dbReference type="NCBI Taxonomy" id="499986"/>
    <lineage>
        <taxon>Eukaryota</taxon>
        <taxon>Viridiplantae</taxon>
        <taxon>Streptophyta</taxon>
        <taxon>Embryophyta</taxon>
        <taxon>Tracheophyta</taxon>
        <taxon>Spermatophyta</taxon>
        <taxon>Magnoliopsida</taxon>
        <taxon>eudicotyledons</taxon>
        <taxon>Gunneridae</taxon>
        <taxon>Pentapetalae</taxon>
        <taxon>rosids</taxon>
        <taxon>fabids</taxon>
        <taxon>Fabales</taxon>
        <taxon>Fabaceae</taxon>
        <taxon>Caesalpinioideae</taxon>
        <taxon>mimosoid clade</taxon>
        <taxon>Acacieae</taxon>
        <taxon>Acacia</taxon>
    </lineage>
</organism>
<evidence type="ECO:0000313" key="19">
    <source>
        <dbReference type="EMBL" id="KAK4256499.1"/>
    </source>
</evidence>
<dbReference type="EMBL" id="JAWXYG010000013">
    <property type="protein sequence ID" value="KAK4256499.1"/>
    <property type="molecule type" value="Genomic_DNA"/>
</dbReference>
<evidence type="ECO:0000256" key="3">
    <source>
        <dbReference type="ARBA" id="ARBA00022553"/>
    </source>
</evidence>
<evidence type="ECO:0000256" key="12">
    <source>
        <dbReference type="ARBA" id="ARBA00023242"/>
    </source>
</evidence>
<comment type="caution">
    <text evidence="19">The sequence shown here is derived from an EMBL/GenBank/DDBJ whole genome shotgun (WGS) entry which is preliminary data.</text>
</comment>
<name>A0AAE1IUW6_9FABA</name>
<feature type="compositionally biased region" description="Polar residues" evidence="16">
    <location>
        <begin position="1"/>
        <end position="12"/>
    </location>
</feature>
<evidence type="ECO:0000256" key="1">
    <source>
        <dbReference type="ARBA" id="ARBA00004648"/>
    </source>
</evidence>
<reference evidence="19" key="1">
    <citation type="submission" date="2023-10" db="EMBL/GenBank/DDBJ databases">
        <title>Chromosome-level genome of the transformable northern wattle, Acacia crassicarpa.</title>
        <authorList>
            <person name="Massaro I."/>
            <person name="Sinha N.R."/>
            <person name="Poethig S."/>
            <person name="Leichty A.R."/>
        </authorList>
    </citation>
    <scope>NUCLEOTIDE SEQUENCE</scope>
    <source>
        <strain evidence="19">Acra3RX</strain>
        <tissue evidence="19">Leaf</tissue>
    </source>
</reference>
<keyword evidence="5" id="KW-0256">Endoplasmic reticulum</keyword>
<keyword evidence="20" id="KW-1185">Reference proteome</keyword>
<dbReference type="GO" id="GO:0043495">
    <property type="term" value="F:protein-membrane adaptor activity"/>
    <property type="evidence" value="ECO:0007669"/>
    <property type="project" value="UniProtKB-ARBA"/>
</dbReference>
<keyword evidence="8" id="KW-0007">Acetylation</keyword>
<sequence>MSASTVSITAANPNARRRPVVSTERKTTNIEMLANDVGVSPVTGAGGDEKVTSGGNGRDLSHHSIRGDAGLDRSSKDFVQAKKTVGNLTAVQRRTRKVLPKPDKPRWLTVLSIFAKNFVLLVVLLGLVQLIRRLALKSGESAVGPQPGLVEFEGRIADVESLLKTTAKMIQVQVDVVDRKIENEIGGLKKEGAILESELRKLESKSEGLEKSLGDLKAVEWLSKEEFQKIYGELKKSKGADLGEASLDEIKTYAREIIEKEIQKHAADGLGRVDYALASGGAMVVKHSEPFIVGRGTNWFLLSAKNGVHTNADRMLKPSFGEPGQCFALKGSSGFVQIKLRTAIIPESVTLEHVAKSVAYDRSSAPKDCRVSGWLQGQNSESVTETEKMLLLSEFTYDLEKTNAQTFDVSDSGSTGAIDTVKLDFTSNHGSPSHTCIYRFRVHGHEPDAVSVMAMRSL</sequence>
<keyword evidence="3" id="KW-0597">Phosphoprotein</keyword>
<feature type="domain" description="SUN" evidence="18">
    <location>
        <begin position="280"/>
        <end position="447"/>
    </location>
</feature>
<feature type="region of interest" description="Disordered" evidence="16">
    <location>
        <begin position="40"/>
        <end position="68"/>
    </location>
</feature>
<keyword evidence="12" id="KW-0539">Nucleus</keyword>
<protein>
    <recommendedName>
        <fullName evidence="18">SUN domain-containing protein</fullName>
    </recommendedName>
</protein>
<gene>
    <name evidence="19" type="ORF">QN277_009351</name>
</gene>
<keyword evidence="9 15" id="KW-0175">Coiled coil</keyword>
<dbReference type="InterPro" id="IPR045119">
    <property type="entry name" value="SUN1-5"/>
</dbReference>
<keyword evidence="6" id="KW-0735">Signal-anchor</keyword>
<dbReference type="GO" id="GO:0006997">
    <property type="term" value="P:nucleus organization"/>
    <property type="evidence" value="ECO:0007669"/>
    <property type="project" value="UniProtKB-ARBA"/>
</dbReference>
<dbReference type="AlphaFoldDB" id="A0AAE1IUW6"/>
<dbReference type="Proteomes" id="UP001293593">
    <property type="component" value="Unassembled WGS sequence"/>
</dbReference>
<evidence type="ECO:0000313" key="20">
    <source>
        <dbReference type="Proteomes" id="UP001293593"/>
    </source>
</evidence>
<evidence type="ECO:0000256" key="14">
    <source>
        <dbReference type="ARBA" id="ARBA00060413"/>
    </source>
</evidence>
<evidence type="ECO:0000259" key="18">
    <source>
        <dbReference type="PROSITE" id="PS51469"/>
    </source>
</evidence>
<evidence type="ECO:0000256" key="2">
    <source>
        <dbReference type="ARBA" id="ARBA00022490"/>
    </source>
</evidence>
<dbReference type="PROSITE" id="PS51469">
    <property type="entry name" value="SUN"/>
    <property type="match status" value="1"/>
</dbReference>
<feature type="region of interest" description="Disordered" evidence="16">
    <location>
        <begin position="1"/>
        <end position="24"/>
    </location>
</feature>
<keyword evidence="11" id="KW-0206">Cytoskeleton</keyword>
<evidence type="ECO:0000256" key="9">
    <source>
        <dbReference type="ARBA" id="ARBA00023054"/>
    </source>
</evidence>
<dbReference type="Pfam" id="PF07738">
    <property type="entry name" value="Sad1_UNC"/>
    <property type="match status" value="1"/>
</dbReference>
<evidence type="ECO:0000256" key="16">
    <source>
        <dbReference type="SAM" id="MobiDB-lite"/>
    </source>
</evidence>
<evidence type="ECO:0000256" key="6">
    <source>
        <dbReference type="ARBA" id="ARBA00022968"/>
    </source>
</evidence>
<feature type="compositionally biased region" description="Basic and acidic residues" evidence="16">
    <location>
        <begin position="59"/>
        <end position="68"/>
    </location>
</feature>
<evidence type="ECO:0000256" key="8">
    <source>
        <dbReference type="ARBA" id="ARBA00022990"/>
    </source>
</evidence>
<dbReference type="GO" id="GO:0090435">
    <property type="term" value="P:protein localization to nuclear envelope"/>
    <property type="evidence" value="ECO:0007669"/>
    <property type="project" value="UniProtKB-ARBA"/>
</dbReference>
<dbReference type="InterPro" id="IPR012919">
    <property type="entry name" value="SUN_dom"/>
</dbReference>
<evidence type="ECO:0000256" key="10">
    <source>
        <dbReference type="ARBA" id="ARBA00023136"/>
    </source>
</evidence>
<keyword evidence="4 17" id="KW-0812">Transmembrane</keyword>
<evidence type="ECO:0000256" key="17">
    <source>
        <dbReference type="SAM" id="Phobius"/>
    </source>
</evidence>
<evidence type="ECO:0000256" key="5">
    <source>
        <dbReference type="ARBA" id="ARBA00022824"/>
    </source>
</evidence>
<dbReference type="PANTHER" id="PTHR12911:SF8">
    <property type="entry name" value="KLAROID PROTEIN-RELATED"/>
    <property type="match status" value="1"/>
</dbReference>
<dbReference type="Gene3D" id="2.60.120.260">
    <property type="entry name" value="Galactose-binding domain-like"/>
    <property type="match status" value="1"/>
</dbReference>
<dbReference type="GO" id="GO:0051260">
    <property type="term" value="P:protein homooligomerization"/>
    <property type="evidence" value="ECO:0007669"/>
    <property type="project" value="UniProtKB-ARBA"/>
</dbReference>
<evidence type="ECO:0000256" key="15">
    <source>
        <dbReference type="SAM" id="Coils"/>
    </source>
</evidence>
<evidence type="ECO:0000256" key="13">
    <source>
        <dbReference type="ARBA" id="ARBA00037816"/>
    </source>
</evidence>
<proteinExistence type="predicted"/>
<comment type="subcellular location">
    <subcellularLocation>
        <location evidence="14">Cytoplasm</location>
        <location evidence="14">Cytoskeleton</location>
        <location evidence="14">Phragmoplast</location>
    </subcellularLocation>
    <subcellularLocation>
        <location evidence="1">Endoplasmic reticulum membrane</location>
        <topology evidence="1">Single-pass type II membrane protein</topology>
    </subcellularLocation>
    <subcellularLocation>
        <location evidence="13">Nucleus inner membrane</location>
        <topology evidence="13">Single-pass type II membrane protein</topology>
    </subcellularLocation>
</comment>
<evidence type="ECO:0000256" key="11">
    <source>
        <dbReference type="ARBA" id="ARBA00023212"/>
    </source>
</evidence>
<dbReference type="GO" id="GO:0070197">
    <property type="term" value="P:meiotic attachment of telomere to nuclear envelope"/>
    <property type="evidence" value="ECO:0007669"/>
    <property type="project" value="UniProtKB-ARBA"/>
</dbReference>
<feature type="coiled-coil region" evidence="15">
    <location>
        <begin position="185"/>
        <end position="219"/>
    </location>
</feature>
<dbReference type="FunFam" id="2.60.120.260:FF:000096">
    <property type="entry name" value="SUN domain protein1"/>
    <property type="match status" value="1"/>
</dbReference>
<accession>A0AAE1IUW6</accession>
<evidence type="ECO:0000256" key="4">
    <source>
        <dbReference type="ARBA" id="ARBA00022692"/>
    </source>
</evidence>
<evidence type="ECO:0000256" key="7">
    <source>
        <dbReference type="ARBA" id="ARBA00022989"/>
    </source>
</evidence>
<dbReference type="GO" id="GO:0005637">
    <property type="term" value="C:nuclear inner membrane"/>
    <property type="evidence" value="ECO:0007669"/>
    <property type="project" value="UniProtKB-SubCell"/>
</dbReference>
<keyword evidence="10 17" id="KW-0472">Membrane</keyword>
<dbReference type="GO" id="GO:0009524">
    <property type="term" value="C:phragmoplast"/>
    <property type="evidence" value="ECO:0007669"/>
    <property type="project" value="UniProtKB-SubCell"/>
</dbReference>
<dbReference type="GO" id="GO:0051291">
    <property type="term" value="P:protein heterooligomerization"/>
    <property type="evidence" value="ECO:0007669"/>
    <property type="project" value="UniProtKB-ARBA"/>
</dbReference>
<keyword evidence="7 17" id="KW-1133">Transmembrane helix</keyword>
<dbReference type="PANTHER" id="PTHR12911">
    <property type="entry name" value="SAD1/UNC-84-LIKE PROTEIN-RELATED"/>
    <property type="match status" value="1"/>
</dbReference>
<feature type="transmembrane region" description="Helical" evidence="17">
    <location>
        <begin position="107"/>
        <end position="128"/>
    </location>
</feature>
<dbReference type="GO" id="GO:0005789">
    <property type="term" value="C:endoplasmic reticulum membrane"/>
    <property type="evidence" value="ECO:0007669"/>
    <property type="project" value="UniProtKB-SubCell"/>
</dbReference>